<reference evidence="1" key="1">
    <citation type="submission" date="2021-03" db="UniProtKB">
        <authorList>
            <consortium name="EnsemblPlants"/>
        </authorList>
    </citation>
    <scope>IDENTIFICATION</scope>
</reference>
<dbReference type="EMBL" id="UZAU01000837">
    <property type="status" value="NOT_ANNOTATED_CDS"/>
    <property type="molecule type" value="Genomic_DNA"/>
</dbReference>
<evidence type="ECO:0000313" key="1">
    <source>
        <dbReference type="EnsemblPlants" id="cds.evm.model.10.2168"/>
    </source>
</evidence>
<proteinExistence type="predicted"/>
<keyword evidence="2" id="KW-1185">Reference proteome</keyword>
<protein>
    <recommendedName>
        <fullName evidence="3">Retrotransposon Copia-like N-terminal domain-containing protein</fullName>
    </recommendedName>
</protein>
<dbReference type="EnsemblPlants" id="evm.model.10.2168">
    <property type="protein sequence ID" value="cds.evm.model.10.2168"/>
    <property type="gene ID" value="evm.TU.10.2168"/>
</dbReference>
<dbReference type="AlphaFoldDB" id="A0A803QME0"/>
<dbReference type="Proteomes" id="UP000596661">
    <property type="component" value="Unassembled WGS sequence"/>
</dbReference>
<sequence length="157" mass="17997">MANLLPLNIRLDRHNYSYWRSLILPSVRARGLEETLLGTTPRPNSFLADQELAMYILGGVGHEYETMVVLLAARVDALTLQEVQYMLQNEEMLSPFNELGLQLPSCPILWDRVLAHELDIRHVSVAHQIADSLTKLLPQPQYDMFRDKLTLRELSVT</sequence>
<dbReference type="Gramene" id="evm.model.10.2168">
    <property type="protein sequence ID" value="cds.evm.model.10.2168"/>
    <property type="gene ID" value="evm.TU.10.2168"/>
</dbReference>
<organism evidence="1 2">
    <name type="scientific">Cannabis sativa</name>
    <name type="common">Hemp</name>
    <name type="synonym">Marijuana</name>
    <dbReference type="NCBI Taxonomy" id="3483"/>
    <lineage>
        <taxon>Eukaryota</taxon>
        <taxon>Viridiplantae</taxon>
        <taxon>Streptophyta</taxon>
        <taxon>Embryophyta</taxon>
        <taxon>Tracheophyta</taxon>
        <taxon>Spermatophyta</taxon>
        <taxon>Magnoliopsida</taxon>
        <taxon>eudicotyledons</taxon>
        <taxon>Gunneridae</taxon>
        <taxon>Pentapetalae</taxon>
        <taxon>rosids</taxon>
        <taxon>fabids</taxon>
        <taxon>Rosales</taxon>
        <taxon>Cannabaceae</taxon>
        <taxon>Cannabis</taxon>
    </lineage>
</organism>
<evidence type="ECO:0000313" key="2">
    <source>
        <dbReference type="Proteomes" id="UP000596661"/>
    </source>
</evidence>
<accession>A0A803QME0</accession>
<evidence type="ECO:0008006" key="3">
    <source>
        <dbReference type="Google" id="ProtNLM"/>
    </source>
</evidence>
<name>A0A803QME0_CANSA</name>